<dbReference type="Pfam" id="PF13416">
    <property type="entry name" value="SBP_bac_8"/>
    <property type="match status" value="1"/>
</dbReference>
<evidence type="ECO:0000256" key="1">
    <source>
        <dbReference type="ARBA" id="ARBA00022729"/>
    </source>
</evidence>
<reference evidence="3 4" key="1">
    <citation type="submission" date="2018-06" db="EMBL/GenBank/DDBJ databases">
        <authorList>
            <person name="Zhirakovskaya E."/>
        </authorList>
    </citation>
    <scope>NUCLEOTIDE SEQUENCE [LARGE SCALE GENOMIC DNA]</scope>
    <source>
        <strain evidence="3 4">LY3</strain>
    </source>
</reference>
<feature type="chain" id="PRO_5016337148" evidence="2">
    <location>
        <begin position="23"/>
        <end position="345"/>
    </location>
</feature>
<evidence type="ECO:0000313" key="3">
    <source>
        <dbReference type="EMBL" id="RAI62548.1"/>
    </source>
</evidence>
<organism evidence="3 4">
    <name type="scientific">Pseudomonas fluorescens</name>
    <dbReference type="NCBI Taxonomy" id="294"/>
    <lineage>
        <taxon>Bacteria</taxon>
        <taxon>Pseudomonadati</taxon>
        <taxon>Pseudomonadota</taxon>
        <taxon>Gammaproteobacteria</taxon>
        <taxon>Pseudomonadales</taxon>
        <taxon>Pseudomonadaceae</taxon>
        <taxon>Pseudomonas</taxon>
    </lineage>
</organism>
<name>A0A327MR42_PSEFL</name>
<dbReference type="PANTHER" id="PTHR30222:SF2">
    <property type="entry name" value="ABC TRANSPORTER SUBSTRATE-BINDING PROTEIN"/>
    <property type="match status" value="1"/>
</dbReference>
<dbReference type="SUPFAM" id="SSF53850">
    <property type="entry name" value="Periplasmic binding protein-like II"/>
    <property type="match status" value="1"/>
</dbReference>
<dbReference type="Gene3D" id="3.40.190.10">
    <property type="entry name" value="Periplasmic binding protein-like II"/>
    <property type="match status" value="2"/>
</dbReference>
<dbReference type="PANTHER" id="PTHR30222">
    <property type="entry name" value="SPERMIDINE/PUTRESCINE-BINDING PERIPLASMIC PROTEIN"/>
    <property type="match status" value="1"/>
</dbReference>
<dbReference type="RefSeq" id="WP_111289209.1">
    <property type="nucleotide sequence ID" value="NZ_QLIN01000023.1"/>
</dbReference>
<feature type="signal peptide" evidence="2">
    <location>
        <begin position="1"/>
        <end position="22"/>
    </location>
</feature>
<dbReference type="EMBL" id="QLIN01000023">
    <property type="protein sequence ID" value="RAI62548.1"/>
    <property type="molecule type" value="Genomic_DNA"/>
</dbReference>
<dbReference type="InterPro" id="IPR006059">
    <property type="entry name" value="SBP"/>
</dbReference>
<proteinExistence type="predicted"/>
<keyword evidence="1 2" id="KW-0732">Signal</keyword>
<sequence>MSKKIIAVSLLSTIALANQAMAEKITVISYGGASKDAQQVAFYKPFKDHSGTDIVAGEWNGEMAKLKAMVETKSVNWDVLDVEDTDLARGCEEGLFEKIDYSKVSSKGDLIPGAQQECGVGIFVWSNVLAYNPDKLNGAPKDWKDFWDTKKFPGKRSLRKSARGSLEFALMADGVPVADVYKTLSTPEGVNRAFAKLDELKPFIQWWEAGAQPPQYLVSGDVVMSSAYSGRIHAVQKTGVNLKTVWNQNLYQFDDWAIPKGTPNLEAAYEFINFAMRPEQQKIYTEKMAYGPSNKIAASLLDESLAADLPTAPENMKNALKIDVDFWLEYGESLEERFIAWSSKK</sequence>
<dbReference type="CDD" id="cd13589">
    <property type="entry name" value="PBP2_polyamine_RpCGA009"/>
    <property type="match status" value="1"/>
</dbReference>
<gene>
    <name evidence="3" type="ORF">DOZ80_30435</name>
</gene>
<comment type="caution">
    <text evidence="3">The sequence shown here is derived from an EMBL/GenBank/DDBJ whole genome shotgun (WGS) entry which is preliminary data.</text>
</comment>
<evidence type="ECO:0000313" key="4">
    <source>
        <dbReference type="Proteomes" id="UP000249493"/>
    </source>
</evidence>
<protein>
    <submittedName>
        <fullName evidence="3">ABC transporter substrate-binding protein</fullName>
    </submittedName>
</protein>
<dbReference type="Proteomes" id="UP000249493">
    <property type="component" value="Unassembled WGS sequence"/>
</dbReference>
<accession>A0A327MR42</accession>
<evidence type="ECO:0000256" key="2">
    <source>
        <dbReference type="SAM" id="SignalP"/>
    </source>
</evidence>
<dbReference type="AlphaFoldDB" id="A0A327MR42"/>